<evidence type="ECO:0000256" key="2">
    <source>
        <dbReference type="ARBA" id="ARBA00022679"/>
    </source>
</evidence>
<dbReference type="Gene3D" id="3.40.50.150">
    <property type="entry name" value="Vaccinia Virus protein VP39"/>
    <property type="match status" value="1"/>
</dbReference>
<name>X1MH64_9ZZZZ</name>
<proteinExistence type="predicted"/>
<gene>
    <name evidence="4" type="ORF">S06H3_28693</name>
</gene>
<comment type="caution">
    <text evidence="4">The sequence shown here is derived from an EMBL/GenBank/DDBJ whole genome shotgun (WGS) entry which is preliminary data.</text>
</comment>
<dbReference type="SUPFAM" id="SSF53335">
    <property type="entry name" value="S-adenosyl-L-methionine-dependent methyltransferases"/>
    <property type="match status" value="1"/>
</dbReference>
<evidence type="ECO:0000259" key="3">
    <source>
        <dbReference type="Pfam" id="PF01555"/>
    </source>
</evidence>
<protein>
    <recommendedName>
        <fullName evidence="3">DNA methylase N-4/N-6 domain-containing protein</fullName>
    </recommendedName>
</protein>
<dbReference type="GO" id="GO:0008170">
    <property type="term" value="F:N-methyltransferase activity"/>
    <property type="evidence" value="ECO:0007669"/>
    <property type="project" value="InterPro"/>
</dbReference>
<feature type="non-terminal residue" evidence="4">
    <location>
        <position position="270"/>
    </location>
</feature>
<reference evidence="4" key="1">
    <citation type="journal article" date="2014" name="Front. Microbiol.">
        <title>High frequency of phylogenetically diverse reductive dehalogenase-homologous genes in deep subseafloor sedimentary metagenomes.</title>
        <authorList>
            <person name="Kawai M."/>
            <person name="Futagami T."/>
            <person name="Toyoda A."/>
            <person name="Takaki Y."/>
            <person name="Nishi S."/>
            <person name="Hori S."/>
            <person name="Arai W."/>
            <person name="Tsubouchi T."/>
            <person name="Morono Y."/>
            <person name="Uchiyama I."/>
            <person name="Ito T."/>
            <person name="Fujiyama A."/>
            <person name="Inagaki F."/>
            <person name="Takami H."/>
        </authorList>
    </citation>
    <scope>NUCLEOTIDE SEQUENCE</scope>
    <source>
        <strain evidence="4">Expedition CK06-06</strain>
    </source>
</reference>
<keyword evidence="2" id="KW-0808">Transferase</keyword>
<organism evidence="4">
    <name type="scientific">marine sediment metagenome</name>
    <dbReference type="NCBI Taxonomy" id="412755"/>
    <lineage>
        <taxon>unclassified sequences</taxon>
        <taxon>metagenomes</taxon>
        <taxon>ecological metagenomes</taxon>
    </lineage>
</organism>
<sequence>MKPYFGENLVRIYNKDSRNMDELPDESVQMVCCSPPYWGLRRYADLPDLVWGDNSCEHRWDIPTSAVLGFNTLFRPEGETSTPLGLPSDTGKYAETVKGGADRQRIEQVGSFCSLCGAWRGSYGLEPNPELYISHTIEILREIRRVLRKDGVVFWNIGDSYAAGKGTCFNPGGGKGSFSTHGDRKDAGIYPLDRGNVSMLRASGLKPKDLCLIPFRIAIACQEDGWWVRSVIIWSKSNPMPESVTDRPTESHEYILMLTKSGTIQYWTHR</sequence>
<accession>X1MH64</accession>
<dbReference type="EMBL" id="BARV01016762">
    <property type="protein sequence ID" value="GAI30618.1"/>
    <property type="molecule type" value="Genomic_DNA"/>
</dbReference>
<dbReference type="GO" id="GO:0003677">
    <property type="term" value="F:DNA binding"/>
    <property type="evidence" value="ECO:0007669"/>
    <property type="project" value="InterPro"/>
</dbReference>
<dbReference type="AlphaFoldDB" id="X1MH64"/>
<dbReference type="GO" id="GO:0032259">
    <property type="term" value="P:methylation"/>
    <property type="evidence" value="ECO:0007669"/>
    <property type="project" value="UniProtKB-KW"/>
</dbReference>
<evidence type="ECO:0000256" key="1">
    <source>
        <dbReference type="ARBA" id="ARBA00022603"/>
    </source>
</evidence>
<evidence type="ECO:0000313" key="4">
    <source>
        <dbReference type="EMBL" id="GAI30618.1"/>
    </source>
</evidence>
<dbReference type="InterPro" id="IPR002941">
    <property type="entry name" value="DNA_methylase_N4/N6"/>
</dbReference>
<keyword evidence="1" id="KW-0489">Methyltransferase</keyword>
<feature type="domain" description="DNA methylase N-4/N-6" evidence="3">
    <location>
        <begin position="28"/>
        <end position="263"/>
    </location>
</feature>
<dbReference type="InterPro" id="IPR029063">
    <property type="entry name" value="SAM-dependent_MTases_sf"/>
</dbReference>
<dbReference type="Pfam" id="PF01555">
    <property type="entry name" value="N6_N4_Mtase"/>
    <property type="match status" value="1"/>
</dbReference>